<feature type="region of interest" description="Disordered" evidence="1">
    <location>
        <begin position="1"/>
        <end position="24"/>
    </location>
</feature>
<organism evidence="2 3">
    <name type="scientific">Goodea atripinnis</name>
    <dbReference type="NCBI Taxonomy" id="208336"/>
    <lineage>
        <taxon>Eukaryota</taxon>
        <taxon>Metazoa</taxon>
        <taxon>Chordata</taxon>
        <taxon>Craniata</taxon>
        <taxon>Vertebrata</taxon>
        <taxon>Euteleostomi</taxon>
        <taxon>Actinopterygii</taxon>
        <taxon>Neopterygii</taxon>
        <taxon>Teleostei</taxon>
        <taxon>Neoteleostei</taxon>
        <taxon>Acanthomorphata</taxon>
        <taxon>Ovalentaria</taxon>
        <taxon>Atherinomorphae</taxon>
        <taxon>Cyprinodontiformes</taxon>
        <taxon>Goodeidae</taxon>
        <taxon>Goodea</taxon>
    </lineage>
</organism>
<sequence length="115" mass="12786">MQLVTDRKLGGQREEDMQQRSTGPELKPVMGALRTVPCACGLCALPLHHGCAPVVEFLTCPCGSLAYLVVKLFVLQCQMCRKTVYLHKSLFISGYPHRDALMALELQLMIILLID</sequence>
<proteinExistence type="predicted"/>
<keyword evidence="3" id="KW-1185">Reference proteome</keyword>
<reference evidence="2 3" key="1">
    <citation type="submission" date="2021-06" db="EMBL/GenBank/DDBJ databases">
        <authorList>
            <person name="Palmer J.M."/>
        </authorList>
    </citation>
    <scope>NUCLEOTIDE SEQUENCE [LARGE SCALE GENOMIC DNA]</scope>
    <source>
        <strain evidence="2 3">GA_2019</strain>
        <tissue evidence="2">Muscle</tissue>
    </source>
</reference>
<evidence type="ECO:0000313" key="3">
    <source>
        <dbReference type="Proteomes" id="UP001476798"/>
    </source>
</evidence>
<accession>A0ABV0PIP8</accession>
<gene>
    <name evidence="2" type="ORF">GOODEAATRI_031477</name>
</gene>
<comment type="caution">
    <text evidence="2">The sequence shown here is derived from an EMBL/GenBank/DDBJ whole genome shotgun (WGS) entry which is preliminary data.</text>
</comment>
<evidence type="ECO:0000256" key="1">
    <source>
        <dbReference type="SAM" id="MobiDB-lite"/>
    </source>
</evidence>
<protein>
    <submittedName>
        <fullName evidence="2">Uncharacterized protein</fullName>
    </submittedName>
</protein>
<dbReference type="EMBL" id="JAHRIO010075346">
    <property type="protein sequence ID" value="MEQ2183310.1"/>
    <property type="molecule type" value="Genomic_DNA"/>
</dbReference>
<name>A0ABV0PIP8_9TELE</name>
<evidence type="ECO:0000313" key="2">
    <source>
        <dbReference type="EMBL" id="MEQ2183310.1"/>
    </source>
</evidence>
<dbReference type="Proteomes" id="UP001476798">
    <property type="component" value="Unassembled WGS sequence"/>
</dbReference>
<feature type="compositionally biased region" description="Basic and acidic residues" evidence="1">
    <location>
        <begin position="1"/>
        <end position="18"/>
    </location>
</feature>